<keyword evidence="5" id="KW-0406">Ion transport</keyword>
<proteinExistence type="inferred from homology"/>
<keyword evidence="4 8" id="KW-0732">Signal</keyword>
<evidence type="ECO:0000256" key="6">
    <source>
        <dbReference type="SAM" id="Coils"/>
    </source>
</evidence>
<dbReference type="PANTHER" id="PTHR42953">
    <property type="entry name" value="HIGH-AFFINITY ZINC UPTAKE SYSTEM PROTEIN ZNUA-RELATED"/>
    <property type="match status" value="1"/>
</dbReference>
<dbReference type="Gene3D" id="3.40.50.1980">
    <property type="entry name" value="Nitrogenase molybdenum iron protein domain"/>
    <property type="match status" value="2"/>
</dbReference>
<comment type="caution">
    <text evidence="9">The sequence shown here is derived from an EMBL/GenBank/DDBJ whole genome shotgun (WGS) entry which is preliminary data.</text>
</comment>
<evidence type="ECO:0000256" key="7">
    <source>
        <dbReference type="SAM" id="MobiDB-lite"/>
    </source>
</evidence>
<protein>
    <recommendedName>
        <fullName evidence="2">High-affinity zinc uptake system protein ZnuA</fullName>
    </recommendedName>
</protein>
<keyword evidence="6" id="KW-0175">Coiled coil</keyword>
<name>A0A1I4DG19_9HYPH</name>
<feature type="signal peptide" evidence="8">
    <location>
        <begin position="1"/>
        <end position="24"/>
    </location>
</feature>
<feature type="coiled-coil region" evidence="6">
    <location>
        <begin position="246"/>
        <end position="273"/>
    </location>
</feature>
<evidence type="ECO:0000256" key="8">
    <source>
        <dbReference type="SAM" id="SignalP"/>
    </source>
</evidence>
<dbReference type="SUPFAM" id="SSF53807">
    <property type="entry name" value="Helical backbone' metal receptor"/>
    <property type="match status" value="1"/>
</dbReference>
<evidence type="ECO:0000256" key="1">
    <source>
        <dbReference type="ARBA" id="ARBA00011028"/>
    </source>
</evidence>
<dbReference type="InterPro" id="IPR006127">
    <property type="entry name" value="ZnuA-like"/>
</dbReference>
<reference evidence="9 10" key="1">
    <citation type="submission" date="2016-10" db="EMBL/GenBank/DDBJ databases">
        <authorList>
            <person name="Varghese N."/>
            <person name="Submissions S."/>
        </authorList>
    </citation>
    <scope>NUCLEOTIDE SEQUENCE [LARGE SCALE GENOMIC DNA]</scope>
    <source>
        <strain evidence="9 10">DSM 16392</strain>
    </source>
</reference>
<evidence type="ECO:0000256" key="3">
    <source>
        <dbReference type="ARBA" id="ARBA00022448"/>
    </source>
</evidence>
<dbReference type="InterPro" id="IPR050492">
    <property type="entry name" value="Bact_metal-bind_prot9"/>
</dbReference>
<keyword evidence="5" id="KW-0862">Zinc</keyword>
<dbReference type="RefSeq" id="WP_093522157.1">
    <property type="nucleotide sequence ID" value="NZ_FOSK01000011.1"/>
</dbReference>
<organism evidence="9 10">
    <name type="scientific">Pseudovibrio ascidiaceicola</name>
    <dbReference type="NCBI Taxonomy" id="285279"/>
    <lineage>
        <taxon>Bacteria</taxon>
        <taxon>Pseudomonadati</taxon>
        <taxon>Pseudomonadota</taxon>
        <taxon>Alphaproteobacteria</taxon>
        <taxon>Hyphomicrobiales</taxon>
        <taxon>Stappiaceae</taxon>
        <taxon>Pseudovibrio</taxon>
    </lineage>
</organism>
<evidence type="ECO:0000256" key="4">
    <source>
        <dbReference type="ARBA" id="ARBA00022729"/>
    </source>
</evidence>
<feature type="compositionally biased region" description="Basic and acidic residues" evidence="7">
    <location>
        <begin position="125"/>
        <end position="205"/>
    </location>
</feature>
<dbReference type="EMBL" id="FOSK01000011">
    <property type="protein sequence ID" value="SFK92135.1"/>
    <property type="molecule type" value="Genomic_DNA"/>
</dbReference>
<keyword evidence="3" id="KW-0813">Transport</keyword>
<dbReference type="Pfam" id="PF01297">
    <property type="entry name" value="ZnuA"/>
    <property type="match status" value="1"/>
</dbReference>
<feature type="region of interest" description="Disordered" evidence="7">
    <location>
        <begin position="124"/>
        <end position="205"/>
    </location>
</feature>
<evidence type="ECO:0000313" key="10">
    <source>
        <dbReference type="Proteomes" id="UP000199598"/>
    </source>
</evidence>
<accession>A0A1I4DG19</accession>
<keyword evidence="10" id="KW-1185">Reference proteome</keyword>
<keyword evidence="5" id="KW-0864">Zinc transport</keyword>
<dbReference type="Proteomes" id="UP000199598">
    <property type="component" value="Unassembled WGS sequence"/>
</dbReference>
<evidence type="ECO:0000313" key="9">
    <source>
        <dbReference type="EMBL" id="SFK92135.1"/>
    </source>
</evidence>
<comment type="similarity">
    <text evidence="1">Belongs to the bacterial solute-binding protein 9 family.</text>
</comment>
<gene>
    <name evidence="9" type="ORF">SAMN04488518_111176</name>
</gene>
<evidence type="ECO:0000256" key="5">
    <source>
        <dbReference type="ARBA" id="ARBA00022906"/>
    </source>
</evidence>
<dbReference type="PANTHER" id="PTHR42953:SF3">
    <property type="entry name" value="HIGH-AFFINITY ZINC UPTAKE SYSTEM PROTEIN ZNUA"/>
    <property type="match status" value="1"/>
</dbReference>
<sequence>MKHLLGSLSILGLLAGSVSFPALAQAEVNVVASIKPIHSLVASVMEGVGTPDLVVEGAGSPHTYSLRPSTARKIANADVVFWVGPQMESFLETPLENLADNATIVTLKEAHGLTLLNFREGGNFEGHDHGAHAGESAAEHAEHADEAHEDHDYEKHEDHADHEHEKHDDHADHDHEKHEDHADHDHDKHEEHEEHEEHAEHAGHDEHGDEAVDMHIWLSPQNAIAMLHEIEETLSKADPANAAKYAANAKAEAAEITEVSEALKADLKNLQTKPFVVFHDAYRYFEEAYNLNAVGSVTVSPEVLPGAKRLSEVRQKLEGLGVSCVFSEVQFNPRMVAVLKEGTGVNSAELDPLGSTLDSGPQLYTELLKEMGGAFNTCLSGNS</sequence>
<evidence type="ECO:0000256" key="2">
    <source>
        <dbReference type="ARBA" id="ARBA00015915"/>
    </source>
</evidence>
<feature type="chain" id="PRO_5045785282" description="High-affinity zinc uptake system protein ZnuA" evidence="8">
    <location>
        <begin position="25"/>
        <end position="383"/>
    </location>
</feature>